<feature type="compositionally biased region" description="Low complexity" evidence="1">
    <location>
        <begin position="73"/>
        <end position="85"/>
    </location>
</feature>
<evidence type="ECO:0000313" key="3">
    <source>
        <dbReference type="EMBL" id="CAH0106393.1"/>
    </source>
</evidence>
<organism evidence="3 4">
    <name type="scientific">Daphnia galeata</name>
    <dbReference type="NCBI Taxonomy" id="27404"/>
    <lineage>
        <taxon>Eukaryota</taxon>
        <taxon>Metazoa</taxon>
        <taxon>Ecdysozoa</taxon>
        <taxon>Arthropoda</taxon>
        <taxon>Crustacea</taxon>
        <taxon>Branchiopoda</taxon>
        <taxon>Diplostraca</taxon>
        <taxon>Cladocera</taxon>
        <taxon>Anomopoda</taxon>
        <taxon>Daphniidae</taxon>
        <taxon>Daphnia</taxon>
    </lineage>
</organism>
<dbReference type="Proteomes" id="UP000789390">
    <property type="component" value="Unassembled WGS sequence"/>
</dbReference>
<dbReference type="OrthoDB" id="6353756at2759"/>
<feature type="compositionally biased region" description="Low complexity" evidence="1">
    <location>
        <begin position="110"/>
        <end position="119"/>
    </location>
</feature>
<feature type="region of interest" description="Disordered" evidence="1">
    <location>
        <begin position="71"/>
        <end position="119"/>
    </location>
</feature>
<evidence type="ECO:0000313" key="4">
    <source>
        <dbReference type="Proteomes" id="UP000789390"/>
    </source>
</evidence>
<reference evidence="3" key="1">
    <citation type="submission" date="2021-11" db="EMBL/GenBank/DDBJ databases">
        <authorList>
            <person name="Schell T."/>
        </authorList>
    </citation>
    <scope>NUCLEOTIDE SEQUENCE</scope>
    <source>
        <strain evidence="3">M5</strain>
    </source>
</reference>
<name>A0A8J2WGG5_9CRUS</name>
<comment type="caution">
    <text evidence="3">The sequence shown here is derived from an EMBL/GenBank/DDBJ whole genome shotgun (WGS) entry which is preliminary data.</text>
</comment>
<dbReference type="AlphaFoldDB" id="A0A8J2WGG5"/>
<feature type="signal peptide" evidence="2">
    <location>
        <begin position="1"/>
        <end position="30"/>
    </location>
</feature>
<accession>A0A8J2WGG5</accession>
<feature type="chain" id="PRO_5035207393" evidence="2">
    <location>
        <begin position="31"/>
        <end position="292"/>
    </location>
</feature>
<dbReference type="EMBL" id="CAKKLH010000223">
    <property type="protein sequence ID" value="CAH0106393.1"/>
    <property type="molecule type" value="Genomic_DNA"/>
</dbReference>
<keyword evidence="4" id="KW-1185">Reference proteome</keyword>
<evidence type="ECO:0000256" key="2">
    <source>
        <dbReference type="SAM" id="SignalP"/>
    </source>
</evidence>
<evidence type="ECO:0000256" key="1">
    <source>
        <dbReference type="SAM" id="MobiDB-lite"/>
    </source>
</evidence>
<keyword evidence="2" id="KW-0732">Signal</keyword>
<proteinExistence type="predicted"/>
<sequence>MAYKNLVSASLALVLLFICCGAFFFGFVASQDTDALSEDQQTSAQYYRPYNNVNRRPAYPVRRPTYSNYINNQQRPVQRPVQRPQTPSVSSNYRPSAPTVAAQSSNIRPSTSSNTGTGTSCTSSNIYRQYGICWDAKSQRLQISSNLTIENLVRFHVHNLYSTPMDGTVVYSPAFRQQICEQSRRFNRVGFICTSAGENYCNYNTDPWGSVTSTAYECINDEWICVVGEPYETIAKQFASAYPPRQVPFNIEDDDDIFNAPQFQPGYWQSWTAGLNQNIQNTLAAHGIYWRP</sequence>
<protein>
    <submittedName>
        <fullName evidence="3">Uncharacterized protein</fullName>
    </submittedName>
</protein>
<gene>
    <name evidence="3" type="ORF">DGAL_LOCUS9548</name>
</gene>